<dbReference type="Gramene" id="ONK75292">
    <property type="protein sequence ID" value="ONK75292"/>
    <property type="gene ID" value="A4U43_C03F15340"/>
</dbReference>
<name>A0A5P1FAU0_ASPOF</name>
<evidence type="ECO:0000256" key="2">
    <source>
        <dbReference type="SAM" id="Phobius"/>
    </source>
</evidence>
<evidence type="ECO:0000256" key="1">
    <source>
        <dbReference type="SAM" id="MobiDB-lite"/>
    </source>
</evidence>
<dbReference type="PANTHER" id="PTHR33646">
    <property type="entry name" value="GB|AAF00631.1"/>
    <property type="match status" value="1"/>
</dbReference>
<proteinExistence type="predicted"/>
<gene>
    <name evidence="4" type="ORF">A4U43_C03F15340</name>
</gene>
<feature type="domain" description="DUF6821" evidence="3">
    <location>
        <begin position="82"/>
        <end position="222"/>
    </location>
</feature>
<keyword evidence="2" id="KW-0812">Transmembrane</keyword>
<reference evidence="5" key="1">
    <citation type="journal article" date="2017" name="Nat. Commun.">
        <title>The asparagus genome sheds light on the origin and evolution of a young Y chromosome.</title>
        <authorList>
            <person name="Harkess A."/>
            <person name="Zhou J."/>
            <person name="Xu C."/>
            <person name="Bowers J.E."/>
            <person name="Van der Hulst R."/>
            <person name="Ayyampalayam S."/>
            <person name="Mercati F."/>
            <person name="Riccardi P."/>
            <person name="McKain M.R."/>
            <person name="Kakrana A."/>
            <person name="Tang H."/>
            <person name="Ray J."/>
            <person name="Groenendijk J."/>
            <person name="Arikit S."/>
            <person name="Mathioni S.M."/>
            <person name="Nakano M."/>
            <person name="Shan H."/>
            <person name="Telgmann-Rauber A."/>
            <person name="Kanno A."/>
            <person name="Yue Z."/>
            <person name="Chen H."/>
            <person name="Li W."/>
            <person name="Chen Y."/>
            <person name="Xu X."/>
            <person name="Zhang Y."/>
            <person name="Luo S."/>
            <person name="Chen H."/>
            <person name="Gao J."/>
            <person name="Mao Z."/>
            <person name="Pires J.C."/>
            <person name="Luo M."/>
            <person name="Kudrna D."/>
            <person name="Wing R.A."/>
            <person name="Meyers B.C."/>
            <person name="Yi K."/>
            <person name="Kong H."/>
            <person name="Lavrijsen P."/>
            <person name="Sunseri F."/>
            <person name="Falavigna A."/>
            <person name="Ye Y."/>
            <person name="Leebens-Mack J.H."/>
            <person name="Chen G."/>
        </authorList>
    </citation>
    <scope>NUCLEOTIDE SEQUENCE [LARGE SCALE GENOMIC DNA]</scope>
    <source>
        <strain evidence="5">cv. DH0086</strain>
    </source>
</reference>
<feature type="transmembrane region" description="Helical" evidence="2">
    <location>
        <begin position="138"/>
        <end position="161"/>
    </location>
</feature>
<dbReference type="InterPro" id="IPR045883">
    <property type="entry name" value="At4g13530-like"/>
</dbReference>
<sequence>MEKSSEMSFEDWELIPNTSHGSIEFDLGVEKGSLIPEDIDIYYFSNDKKIEEKQDYKDIGVVPDHRDVEPAASKKLEGDEFDSTEAEQAAAEPEQMLFDSEEEEEFYRGEKSSEKEVEYVEPEIVGKKSGPRDWRWRVVGGVGALCSVGVAAATLCIFIFGGRQLQKHQHQNQKLQFQVYTDEKRIKQVMQQATRLNHAILAVRGAPMNAAHISFGGYYDGL</sequence>
<dbReference type="InterPro" id="IPR049224">
    <property type="entry name" value="DUF6821"/>
</dbReference>
<evidence type="ECO:0000313" key="5">
    <source>
        <dbReference type="Proteomes" id="UP000243459"/>
    </source>
</evidence>
<dbReference type="Proteomes" id="UP000243459">
    <property type="component" value="Chromosome 3"/>
</dbReference>
<evidence type="ECO:0000313" key="4">
    <source>
        <dbReference type="EMBL" id="ONK75292.1"/>
    </source>
</evidence>
<keyword evidence="2" id="KW-0472">Membrane</keyword>
<keyword evidence="2" id="KW-1133">Transmembrane helix</keyword>
<keyword evidence="5" id="KW-1185">Reference proteome</keyword>
<dbReference type="Pfam" id="PF20705">
    <property type="entry name" value="DUF6821"/>
    <property type="match status" value="1"/>
</dbReference>
<accession>A0A5P1FAU0</accession>
<dbReference type="AlphaFoldDB" id="A0A5P1FAU0"/>
<organism evidence="4 5">
    <name type="scientific">Asparagus officinalis</name>
    <name type="common">Garden asparagus</name>
    <dbReference type="NCBI Taxonomy" id="4686"/>
    <lineage>
        <taxon>Eukaryota</taxon>
        <taxon>Viridiplantae</taxon>
        <taxon>Streptophyta</taxon>
        <taxon>Embryophyta</taxon>
        <taxon>Tracheophyta</taxon>
        <taxon>Spermatophyta</taxon>
        <taxon>Magnoliopsida</taxon>
        <taxon>Liliopsida</taxon>
        <taxon>Asparagales</taxon>
        <taxon>Asparagaceae</taxon>
        <taxon>Asparagoideae</taxon>
        <taxon>Asparagus</taxon>
    </lineage>
</organism>
<evidence type="ECO:0000259" key="3">
    <source>
        <dbReference type="Pfam" id="PF20705"/>
    </source>
</evidence>
<protein>
    <recommendedName>
        <fullName evidence="3">DUF6821 domain-containing protein</fullName>
    </recommendedName>
</protein>
<feature type="compositionally biased region" description="Basic and acidic residues" evidence="1">
    <location>
        <begin position="61"/>
        <end position="78"/>
    </location>
</feature>
<dbReference type="EMBL" id="CM007383">
    <property type="protein sequence ID" value="ONK75292.1"/>
    <property type="molecule type" value="Genomic_DNA"/>
</dbReference>
<feature type="region of interest" description="Disordered" evidence="1">
    <location>
        <begin position="61"/>
        <end position="94"/>
    </location>
</feature>
<dbReference type="PANTHER" id="PTHR33646:SF2">
    <property type="entry name" value="F20H23.8 PROTEIN"/>
    <property type="match status" value="1"/>
</dbReference>